<dbReference type="STRING" id="1235591.CAK95_18420"/>
<dbReference type="EMBL" id="CP021112">
    <property type="protein sequence ID" value="ARQ00842.1"/>
    <property type="molecule type" value="Genomic_DNA"/>
</dbReference>
<keyword evidence="2" id="KW-1185">Reference proteome</keyword>
<dbReference type="NCBIfam" id="TIGR02122">
    <property type="entry name" value="TRAP_TAXI"/>
    <property type="match status" value="1"/>
</dbReference>
<dbReference type="Pfam" id="PF16868">
    <property type="entry name" value="NMT1_3"/>
    <property type="match status" value="1"/>
</dbReference>
<dbReference type="PANTHER" id="PTHR42941:SF1">
    <property type="entry name" value="SLL1037 PROTEIN"/>
    <property type="match status" value="1"/>
</dbReference>
<dbReference type="SUPFAM" id="SSF53850">
    <property type="entry name" value="Periplasmic binding protein-like II"/>
    <property type="match status" value="1"/>
</dbReference>
<proteinExistence type="predicted"/>
<sequence length="320" mass="33905">MTRLSTVAAALLAATLVTAPAIITPATAQTFGLATMQPGTLNHTTGSAIAKVLKEKAGLNVLVQPTAGESVLIPLVARNEAELGIANLAEVLAATGDGKKPGDLRLIGAIHPLRAAFFVRKDSPVKSMADLKGKKVVWGFSAQRTLDPISRAMLATGGLTEKDINPVLVPNVIRGADDFTAGSSDTFFFAFGAPKVRETDVTVGGIRVVEIPESGMPAARKIFAPGYLSQATPGPFFIGVDKPMGVYTWDNMLFTSAKVKDDVVYKMIEAMDANKADLVSVQPALREFSAAGLYKTYDIPYHPGALKYFADKKIEAKALQ</sequence>
<dbReference type="KEGG" id="psin:CAK95_18420"/>
<dbReference type="Proteomes" id="UP000194137">
    <property type="component" value="Chromosome"/>
</dbReference>
<gene>
    <name evidence="1" type="ORF">CAK95_18420</name>
</gene>
<dbReference type="OrthoDB" id="9776669at2"/>
<accession>A0A1W6ZU32</accession>
<evidence type="ECO:0000313" key="2">
    <source>
        <dbReference type="Proteomes" id="UP000194137"/>
    </source>
</evidence>
<reference evidence="1 2" key="1">
    <citation type="submission" date="2017-05" db="EMBL/GenBank/DDBJ databases">
        <title>Full genome sequence of Pseudorhodoplanes sinuspersici.</title>
        <authorList>
            <person name="Dastgheib S.M.M."/>
            <person name="Shavandi M."/>
            <person name="Tirandaz H."/>
        </authorList>
    </citation>
    <scope>NUCLEOTIDE SEQUENCE [LARGE SCALE GENOMIC DNA]</scope>
    <source>
        <strain evidence="1 2">RIPI110</strain>
    </source>
</reference>
<dbReference type="Gene3D" id="3.40.190.10">
    <property type="entry name" value="Periplasmic binding protein-like II"/>
    <property type="match status" value="2"/>
</dbReference>
<name>A0A1W6ZU32_9HYPH</name>
<dbReference type="InterPro" id="IPR011852">
    <property type="entry name" value="TRAP_TAXI"/>
</dbReference>
<dbReference type="AlphaFoldDB" id="A0A1W6ZU32"/>
<evidence type="ECO:0000313" key="1">
    <source>
        <dbReference type="EMBL" id="ARQ00842.1"/>
    </source>
</evidence>
<dbReference type="PANTHER" id="PTHR42941">
    <property type="entry name" value="SLL1037 PROTEIN"/>
    <property type="match status" value="1"/>
</dbReference>
<organism evidence="1 2">
    <name type="scientific">Pseudorhodoplanes sinuspersici</name>
    <dbReference type="NCBI Taxonomy" id="1235591"/>
    <lineage>
        <taxon>Bacteria</taxon>
        <taxon>Pseudomonadati</taxon>
        <taxon>Pseudomonadota</taxon>
        <taxon>Alphaproteobacteria</taxon>
        <taxon>Hyphomicrobiales</taxon>
        <taxon>Pseudorhodoplanes</taxon>
    </lineage>
</organism>
<protein>
    <submittedName>
        <fullName evidence="1">Uncharacterized protein</fullName>
    </submittedName>
</protein>
<dbReference type="RefSeq" id="WP_086089236.1">
    <property type="nucleotide sequence ID" value="NZ_CP021112.1"/>
</dbReference>